<keyword evidence="2" id="KW-1185">Reference proteome</keyword>
<reference evidence="1" key="1">
    <citation type="submission" date="2022-04" db="EMBL/GenBank/DDBJ databases">
        <title>Systematic whole-genome sequencing reveals an unexpected diversity among actinomycetoma pathogens and provides insights into their antibacterial susceptibilities.</title>
        <authorList>
            <person name="Watson A.K."/>
            <person name="Kepplinger B."/>
            <person name="Bakhiet S.M."/>
            <person name="Mhmoud N.A."/>
            <person name="Chapman J."/>
            <person name="Allenby N."/>
            <person name="Mickiewicz K."/>
            <person name="Goodfellow M."/>
            <person name="Fahal A.H."/>
            <person name="Errington J."/>
        </authorList>
    </citation>
    <scope>NUCLEOTIDE SEQUENCE</scope>
    <source>
        <strain evidence="1">SD 504</strain>
    </source>
</reference>
<dbReference type="EMBL" id="CP095474">
    <property type="protein sequence ID" value="URN16732.1"/>
    <property type="molecule type" value="Genomic_DNA"/>
</dbReference>
<organism evidence="1 2">
    <name type="scientific">Streptomyces sudanensis</name>
    <dbReference type="NCBI Taxonomy" id="436397"/>
    <lineage>
        <taxon>Bacteria</taxon>
        <taxon>Bacillati</taxon>
        <taxon>Actinomycetota</taxon>
        <taxon>Actinomycetes</taxon>
        <taxon>Kitasatosporales</taxon>
        <taxon>Streptomycetaceae</taxon>
        <taxon>Streptomyces</taxon>
    </lineage>
</organism>
<dbReference type="InterPro" id="IPR036471">
    <property type="entry name" value="Colicin_D_sf"/>
</dbReference>
<evidence type="ECO:0000313" key="2">
    <source>
        <dbReference type="Proteomes" id="UP001056383"/>
    </source>
</evidence>
<evidence type="ECO:0000313" key="1">
    <source>
        <dbReference type="EMBL" id="URN16732.1"/>
    </source>
</evidence>
<protein>
    <submittedName>
        <fullName evidence="1">Colicin immunity domain-containing protein</fullName>
    </submittedName>
</protein>
<dbReference type="Gene3D" id="1.20.120.650">
    <property type="entry name" value="Colicin D"/>
    <property type="match status" value="1"/>
</dbReference>
<gene>
    <name evidence="1" type="ORF">MW084_13110</name>
</gene>
<proteinExistence type="predicted"/>
<dbReference type="Proteomes" id="UP001056383">
    <property type="component" value="Chromosome"/>
</dbReference>
<accession>A0ABY4TDE0</accession>
<dbReference type="RefSeq" id="WP_158684383.1">
    <property type="nucleotide sequence ID" value="NZ_CP095474.1"/>
</dbReference>
<sequence>MSNRIACAHCGQDWLQRSQRKDTGQFFYLCPECESVWLDGQSLTENTELFLSDFLASAPPQEDGYLLEGVTTDSSVRGQTARTLLQEVEYGSATAEQISLMEALCEGSATPESFARGWLAARRRALGRRERLKEPLGRLLDRVFYALEDYSIDTALREEGDISDDELIAIVRHTLQEMKKSR</sequence>
<name>A0ABY4TDE0_9ACTN</name>